<name>A0AAD4ECM6_9AGAM</name>
<organism evidence="1 2">
    <name type="scientific">Suillus fuscotomentosus</name>
    <dbReference type="NCBI Taxonomy" id="1912939"/>
    <lineage>
        <taxon>Eukaryota</taxon>
        <taxon>Fungi</taxon>
        <taxon>Dikarya</taxon>
        <taxon>Basidiomycota</taxon>
        <taxon>Agaricomycotina</taxon>
        <taxon>Agaricomycetes</taxon>
        <taxon>Agaricomycetidae</taxon>
        <taxon>Boletales</taxon>
        <taxon>Suillineae</taxon>
        <taxon>Suillaceae</taxon>
        <taxon>Suillus</taxon>
    </lineage>
</organism>
<dbReference type="AlphaFoldDB" id="A0AAD4ECM6"/>
<proteinExistence type="predicted"/>
<reference evidence="1" key="1">
    <citation type="journal article" date="2020" name="New Phytol.">
        <title>Comparative genomics reveals dynamic genome evolution in host specialist ectomycorrhizal fungi.</title>
        <authorList>
            <person name="Lofgren L.A."/>
            <person name="Nguyen N.H."/>
            <person name="Vilgalys R."/>
            <person name="Ruytinx J."/>
            <person name="Liao H.L."/>
            <person name="Branco S."/>
            <person name="Kuo A."/>
            <person name="LaButti K."/>
            <person name="Lipzen A."/>
            <person name="Andreopoulos W."/>
            <person name="Pangilinan J."/>
            <person name="Riley R."/>
            <person name="Hundley H."/>
            <person name="Na H."/>
            <person name="Barry K."/>
            <person name="Grigoriev I.V."/>
            <person name="Stajich J.E."/>
            <person name="Kennedy P.G."/>
        </authorList>
    </citation>
    <scope>NUCLEOTIDE SEQUENCE</scope>
    <source>
        <strain evidence="1">FC203</strain>
    </source>
</reference>
<keyword evidence="2" id="KW-1185">Reference proteome</keyword>
<dbReference type="RefSeq" id="XP_041229395.1">
    <property type="nucleotide sequence ID" value="XM_041360871.1"/>
</dbReference>
<protein>
    <submittedName>
        <fullName evidence="1">Uncharacterized protein</fullName>
    </submittedName>
</protein>
<dbReference type="EMBL" id="JABBWK010000011">
    <property type="protein sequence ID" value="KAG1903820.1"/>
    <property type="molecule type" value="Genomic_DNA"/>
</dbReference>
<gene>
    <name evidence="1" type="ORF">F5891DRAFT_1015244</name>
</gene>
<dbReference type="Proteomes" id="UP001195769">
    <property type="component" value="Unassembled WGS sequence"/>
</dbReference>
<evidence type="ECO:0000313" key="1">
    <source>
        <dbReference type="EMBL" id="KAG1903820.1"/>
    </source>
</evidence>
<dbReference type="GeneID" id="64655169"/>
<comment type="caution">
    <text evidence="1">The sequence shown here is derived from an EMBL/GenBank/DDBJ whole genome shotgun (WGS) entry which is preliminary data.</text>
</comment>
<evidence type="ECO:0000313" key="2">
    <source>
        <dbReference type="Proteomes" id="UP001195769"/>
    </source>
</evidence>
<sequence length="82" mass="8887">MKLLSSRMMSFMAITHCDSRPPGPAGASAPAYHIGQWSSASPILGCRLPHATGYWVCMSRSCCMMPRVSDVAPLSLITMITR</sequence>
<accession>A0AAD4ECM6</accession>